<accession>A0A9W6J192</accession>
<dbReference type="RefSeq" id="WP_271169166.1">
    <property type="nucleotide sequence ID" value="NZ_BSFI01000008.1"/>
</dbReference>
<sequence length="143" mass="15415">MADPSAHPRVEPHLCVIDGAAALAFYQKAFGAKVVMTVPAQDGLRLMHATVQLFGGEILVHDEFPEHRGEGVVRSPFTVRGPSVAINVNLDRADDVDAAMARAVGAGAIVVMEPENTFWNARYGRIQDPFGHVWAFNAPLPDA</sequence>
<reference evidence="2" key="2">
    <citation type="submission" date="2023-01" db="EMBL/GenBank/DDBJ databases">
        <authorList>
            <person name="Sun Q."/>
            <person name="Evtushenko L."/>
        </authorList>
    </citation>
    <scope>NUCLEOTIDE SEQUENCE</scope>
    <source>
        <strain evidence="2">VKM B-2347</strain>
    </source>
</reference>
<dbReference type="CDD" id="cd07246">
    <property type="entry name" value="VOC_like"/>
    <property type="match status" value="1"/>
</dbReference>
<dbReference type="Proteomes" id="UP001143372">
    <property type="component" value="Unassembled WGS sequence"/>
</dbReference>
<comment type="caution">
    <text evidence="2">The sequence shown here is derived from an EMBL/GenBank/DDBJ whole genome shotgun (WGS) entry which is preliminary data.</text>
</comment>
<dbReference type="InterPro" id="IPR029068">
    <property type="entry name" value="Glyas_Bleomycin-R_OHBP_Dase"/>
</dbReference>
<dbReference type="Gene3D" id="3.30.720.110">
    <property type="match status" value="1"/>
</dbReference>
<dbReference type="EMBL" id="BSFI01000008">
    <property type="protein sequence ID" value="GLK68955.1"/>
    <property type="molecule type" value="Genomic_DNA"/>
</dbReference>
<name>A0A9W6J192_9HYPH</name>
<dbReference type="AlphaFoldDB" id="A0A9W6J192"/>
<dbReference type="PANTHER" id="PTHR34109:SF1">
    <property type="entry name" value="VOC DOMAIN-CONTAINING PROTEIN"/>
    <property type="match status" value="1"/>
</dbReference>
<dbReference type="PANTHER" id="PTHR34109">
    <property type="entry name" value="BNAUNNG04460D PROTEIN-RELATED"/>
    <property type="match status" value="1"/>
</dbReference>
<protein>
    <submittedName>
        <fullName evidence="2">Glyoxalase</fullName>
    </submittedName>
</protein>
<dbReference type="SUPFAM" id="SSF54593">
    <property type="entry name" value="Glyoxalase/Bleomycin resistance protein/Dihydroxybiphenyl dioxygenase"/>
    <property type="match status" value="1"/>
</dbReference>
<keyword evidence="3" id="KW-1185">Reference proteome</keyword>
<proteinExistence type="predicted"/>
<reference evidence="2" key="1">
    <citation type="journal article" date="2014" name="Int. J. Syst. Evol. Microbiol.">
        <title>Complete genome sequence of Corynebacterium casei LMG S-19264T (=DSM 44701T), isolated from a smear-ripened cheese.</title>
        <authorList>
            <consortium name="US DOE Joint Genome Institute (JGI-PGF)"/>
            <person name="Walter F."/>
            <person name="Albersmeier A."/>
            <person name="Kalinowski J."/>
            <person name="Ruckert C."/>
        </authorList>
    </citation>
    <scope>NUCLEOTIDE SEQUENCE</scope>
    <source>
        <strain evidence="2">VKM B-2347</strain>
    </source>
</reference>
<dbReference type="InterPro" id="IPR004360">
    <property type="entry name" value="Glyas_Fos-R_dOase_dom"/>
</dbReference>
<dbReference type="InterPro" id="IPR037523">
    <property type="entry name" value="VOC_core"/>
</dbReference>
<dbReference type="PROSITE" id="PS51819">
    <property type="entry name" value="VOC"/>
    <property type="match status" value="1"/>
</dbReference>
<evidence type="ECO:0000313" key="2">
    <source>
        <dbReference type="EMBL" id="GLK68955.1"/>
    </source>
</evidence>
<evidence type="ECO:0000259" key="1">
    <source>
        <dbReference type="PROSITE" id="PS51819"/>
    </source>
</evidence>
<dbReference type="Pfam" id="PF00903">
    <property type="entry name" value="Glyoxalase"/>
    <property type="match status" value="1"/>
</dbReference>
<gene>
    <name evidence="2" type="ORF">GCM10008179_25930</name>
</gene>
<evidence type="ECO:0000313" key="3">
    <source>
        <dbReference type="Proteomes" id="UP001143372"/>
    </source>
</evidence>
<feature type="domain" description="VOC" evidence="1">
    <location>
        <begin position="5"/>
        <end position="139"/>
    </location>
</feature>
<organism evidence="2 3">
    <name type="scientific">Hansschlegelia plantiphila</name>
    <dbReference type="NCBI Taxonomy" id="374655"/>
    <lineage>
        <taxon>Bacteria</taxon>
        <taxon>Pseudomonadati</taxon>
        <taxon>Pseudomonadota</taxon>
        <taxon>Alphaproteobacteria</taxon>
        <taxon>Hyphomicrobiales</taxon>
        <taxon>Methylopilaceae</taxon>
        <taxon>Hansschlegelia</taxon>
    </lineage>
</organism>
<dbReference type="Gene3D" id="3.30.720.120">
    <property type="match status" value="1"/>
</dbReference>